<dbReference type="Pfam" id="PF00612">
    <property type="entry name" value="IQ"/>
    <property type="match status" value="2"/>
</dbReference>
<accession>A0A6U9YXE4</accession>
<feature type="compositionally biased region" description="Basic and acidic residues" evidence="1">
    <location>
        <begin position="270"/>
        <end position="280"/>
    </location>
</feature>
<feature type="region of interest" description="Disordered" evidence="1">
    <location>
        <begin position="135"/>
        <end position="188"/>
    </location>
</feature>
<evidence type="ECO:0000313" key="2">
    <source>
        <dbReference type="EMBL" id="CAE0717728.1"/>
    </source>
</evidence>
<name>A0A6U9YXE4_9STRA</name>
<evidence type="ECO:0000313" key="4">
    <source>
        <dbReference type="EMBL" id="CAE0717730.1"/>
    </source>
</evidence>
<organism evidence="4">
    <name type="scientific">Pseudo-nitzschia australis</name>
    <dbReference type="NCBI Taxonomy" id="44445"/>
    <lineage>
        <taxon>Eukaryota</taxon>
        <taxon>Sar</taxon>
        <taxon>Stramenopiles</taxon>
        <taxon>Ochrophyta</taxon>
        <taxon>Bacillariophyta</taxon>
        <taxon>Bacillariophyceae</taxon>
        <taxon>Bacillariophycidae</taxon>
        <taxon>Bacillariales</taxon>
        <taxon>Bacillariaceae</taxon>
        <taxon>Pseudo-nitzschia</taxon>
    </lineage>
</organism>
<dbReference type="EMBL" id="HBIX01014279">
    <property type="protein sequence ID" value="CAE0717730.1"/>
    <property type="molecule type" value="Transcribed_RNA"/>
</dbReference>
<dbReference type="AlphaFoldDB" id="A0A6U9YXE4"/>
<dbReference type="SMART" id="SM00015">
    <property type="entry name" value="IQ"/>
    <property type="match status" value="2"/>
</dbReference>
<feature type="region of interest" description="Disordered" evidence="1">
    <location>
        <begin position="335"/>
        <end position="358"/>
    </location>
</feature>
<dbReference type="PROSITE" id="PS50096">
    <property type="entry name" value="IQ"/>
    <property type="match status" value="2"/>
</dbReference>
<evidence type="ECO:0000256" key="1">
    <source>
        <dbReference type="SAM" id="MobiDB-lite"/>
    </source>
</evidence>
<dbReference type="EMBL" id="HBIX01014277">
    <property type="protein sequence ID" value="CAE0717728.1"/>
    <property type="molecule type" value="Transcribed_RNA"/>
</dbReference>
<feature type="compositionally biased region" description="Low complexity" evidence="1">
    <location>
        <begin position="335"/>
        <end position="352"/>
    </location>
</feature>
<feature type="compositionally biased region" description="Acidic residues" evidence="1">
    <location>
        <begin position="538"/>
        <end position="557"/>
    </location>
</feature>
<protein>
    <submittedName>
        <fullName evidence="4">Uncharacterized protein</fullName>
    </submittedName>
</protein>
<reference evidence="4" key="1">
    <citation type="submission" date="2021-01" db="EMBL/GenBank/DDBJ databases">
        <authorList>
            <person name="Corre E."/>
            <person name="Pelletier E."/>
            <person name="Niang G."/>
            <person name="Scheremetjew M."/>
            <person name="Finn R."/>
            <person name="Kale V."/>
            <person name="Holt S."/>
            <person name="Cochrane G."/>
            <person name="Meng A."/>
            <person name="Brown T."/>
            <person name="Cohen L."/>
        </authorList>
    </citation>
    <scope>NUCLEOTIDE SEQUENCE</scope>
    <source>
        <strain evidence="4">10249 10 AB</strain>
    </source>
</reference>
<dbReference type="EMBL" id="HBIX01014278">
    <property type="protein sequence ID" value="CAE0717729.1"/>
    <property type="molecule type" value="Transcribed_RNA"/>
</dbReference>
<feature type="region of interest" description="Disordered" evidence="1">
    <location>
        <begin position="91"/>
        <end position="123"/>
    </location>
</feature>
<dbReference type="InterPro" id="IPR000048">
    <property type="entry name" value="IQ_motif_EF-hand-BS"/>
</dbReference>
<evidence type="ECO:0000313" key="3">
    <source>
        <dbReference type="EMBL" id="CAE0717729.1"/>
    </source>
</evidence>
<proteinExistence type="predicted"/>
<feature type="region of interest" description="Disordered" evidence="1">
    <location>
        <begin position="245"/>
        <end position="292"/>
    </location>
</feature>
<feature type="compositionally biased region" description="Low complexity" evidence="1">
    <location>
        <begin position="154"/>
        <end position="177"/>
    </location>
</feature>
<feature type="compositionally biased region" description="Basic and acidic residues" evidence="1">
    <location>
        <begin position="558"/>
        <end position="567"/>
    </location>
</feature>
<feature type="compositionally biased region" description="Polar residues" evidence="1">
    <location>
        <begin position="109"/>
        <end position="119"/>
    </location>
</feature>
<sequence length="598" mass="65988">MVRKAVAIAAATKIQALVRGHQDRKKVDAYLTQLIEQLMSSTETRNKANGGGYNDDHDSMVEEEIIVLIDDDDGHDSDHEETVIEIVTIVDSKPAKPPPPASVSAFDRYNQQQQQQHVTASMAPAARTAKVLNKPVPAPAPAEPEQKPSIPTWKQKAAASKKSSTTTAPSNSSTNQQLQSPPKPKHKSALVNRYLEAAAKQDEIEAKSTDVSKIDKEVLENSEHKLSKEEQHRNAAQIEADRAKGRWKGMANSKNNSTRAIKTEATPLRPWEKKKLEKKLAPSPSQQSPKSFDEGAVVKLQALVRGMLARRMAIELVMSLLDELVHKKTTGKITTTTSKETSDTKMSSSSSSAPLEEEYDESKGLPLWWMNLVPHYTKDKDEYEREIKEDPNGANAIAYLCQSGQNKRKNKNNQKNKTKSNQVLPVITENDDYDGNGNVNGNAPEKTGMVDLAITPSSSGNSYSETSSRKKKRRFSWKRFLELFTRRKSEPKKKDNGVVDKALPVATTEHKVALHGSGSNNNPPISEDGSNFVLFEDHTDDENIGPDDDDSDSDEDGDKNVVDRVPDPESSEASSSGVAVTTFVLEHSFTTDMKIVVK</sequence>
<gene>
    <name evidence="2" type="ORF">PAUS00366_LOCUS10481</name>
    <name evidence="3" type="ORF">PAUS00366_LOCUS10482</name>
    <name evidence="4" type="ORF">PAUS00366_LOCUS10483</name>
</gene>
<feature type="region of interest" description="Disordered" evidence="1">
    <location>
        <begin position="512"/>
        <end position="579"/>
    </location>
</feature>